<reference evidence="2" key="1">
    <citation type="journal article" date="2021" name="Genome Biol. Evol.">
        <title>The assembled and annotated genome of the fairy-ring fungus Marasmius oreades.</title>
        <authorList>
            <person name="Hiltunen M."/>
            <person name="Ament-Velasquez S.L."/>
            <person name="Johannesson H."/>
        </authorList>
    </citation>
    <scope>NUCLEOTIDE SEQUENCE</scope>
    <source>
        <strain evidence="2">03SP1</strain>
    </source>
</reference>
<proteinExistence type="predicted"/>
<feature type="transmembrane region" description="Helical" evidence="1">
    <location>
        <begin position="64"/>
        <end position="90"/>
    </location>
</feature>
<dbReference type="RefSeq" id="XP_043012665.1">
    <property type="nucleotide sequence ID" value="XM_043148073.1"/>
</dbReference>
<keyword evidence="1" id="KW-0812">Transmembrane</keyword>
<keyword evidence="3" id="KW-1185">Reference proteome</keyword>
<comment type="caution">
    <text evidence="2">The sequence shown here is derived from an EMBL/GenBank/DDBJ whole genome shotgun (WGS) entry which is preliminary data.</text>
</comment>
<feature type="transmembrane region" description="Helical" evidence="1">
    <location>
        <begin position="31"/>
        <end position="52"/>
    </location>
</feature>
<protein>
    <submittedName>
        <fullName evidence="2">Uncharacterized protein</fullName>
    </submittedName>
</protein>
<organism evidence="2 3">
    <name type="scientific">Marasmius oreades</name>
    <name type="common">fairy-ring Marasmius</name>
    <dbReference type="NCBI Taxonomy" id="181124"/>
    <lineage>
        <taxon>Eukaryota</taxon>
        <taxon>Fungi</taxon>
        <taxon>Dikarya</taxon>
        <taxon>Basidiomycota</taxon>
        <taxon>Agaricomycotina</taxon>
        <taxon>Agaricomycetes</taxon>
        <taxon>Agaricomycetidae</taxon>
        <taxon>Agaricales</taxon>
        <taxon>Marasmiineae</taxon>
        <taxon>Marasmiaceae</taxon>
        <taxon>Marasmius</taxon>
    </lineage>
</organism>
<name>A0A9P8ABP3_9AGAR</name>
<dbReference type="Proteomes" id="UP001049176">
    <property type="component" value="Chromosome 2"/>
</dbReference>
<dbReference type="KEGG" id="more:E1B28_003645"/>
<dbReference type="OrthoDB" id="3341077at2759"/>
<keyword evidence="1" id="KW-1133">Transmembrane helix</keyword>
<evidence type="ECO:0000313" key="3">
    <source>
        <dbReference type="Proteomes" id="UP001049176"/>
    </source>
</evidence>
<sequence>MILARHPDEAQVAALLEDYRVSLVIRPVMEILIPGFLYGVYAVLYGICLNLLRKRKTPNHVLYIIMMTALFLSATAGLALNITSVIISGFQNLKDGVLNSTSHPFPPTTCVEHELIRAQIRN</sequence>
<evidence type="ECO:0000256" key="1">
    <source>
        <dbReference type="SAM" id="Phobius"/>
    </source>
</evidence>
<accession>A0A9P8ABP3</accession>
<keyword evidence="1" id="KW-0472">Membrane</keyword>
<dbReference type="AlphaFoldDB" id="A0A9P8ABP3"/>
<evidence type="ECO:0000313" key="2">
    <source>
        <dbReference type="EMBL" id="KAG7096195.1"/>
    </source>
</evidence>
<dbReference type="EMBL" id="CM032182">
    <property type="protein sequence ID" value="KAG7096195.1"/>
    <property type="molecule type" value="Genomic_DNA"/>
</dbReference>
<dbReference type="GeneID" id="66072721"/>
<gene>
    <name evidence="2" type="ORF">E1B28_003645</name>
</gene>